<keyword evidence="2" id="KW-1185">Reference proteome</keyword>
<name>A0ABR2L5P4_9EUKA</name>
<evidence type="ECO:0000313" key="1">
    <source>
        <dbReference type="EMBL" id="KAK8898673.1"/>
    </source>
</evidence>
<dbReference type="InterPro" id="IPR016024">
    <property type="entry name" value="ARM-type_fold"/>
</dbReference>
<dbReference type="SUPFAM" id="SSF48371">
    <property type="entry name" value="ARM repeat"/>
    <property type="match status" value="1"/>
</dbReference>
<accession>A0ABR2L5P4</accession>
<comment type="caution">
    <text evidence="1">The sequence shown here is derived from an EMBL/GenBank/DDBJ whole genome shotgun (WGS) entry which is preliminary data.</text>
</comment>
<proteinExistence type="predicted"/>
<evidence type="ECO:0000313" key="2">
    <source>
        <dbReference type="Proteomes" id="UP001470230"/>
    </source>
</evidence>
<protein>
    <submittedName>
        <fullName evidence="1">Uncharacterized protein</fullName>
    </submittedName>
</protein>
<organism evidence="1 2">
    <name type="scientific">Tritrichomonas musculus</name>
    <dbReference type="NCBI Taxonomy" id="1915356"/>
    <lineage>
        <taxon>Eukaryota</taxon>
        <taxon>Metamonada</taxon>
        <taxon>Parabasalia</taxon>
        <taxon>Tritrichomonadida</taxon>
        <taxon>Tritrichomonadidae</taxon>
        <taxon>Tritrichomonas</taxon>
    </lineage>
</organism>
<reference evidence="1 2" key="1">
    <citation type="submission" date="2024-04" db="EMBL/GenBank/DDBJ databases">
        <title>Tritrichomonas musculus Genome.</title>
        <authorList>
            <person name="Alves-Ferreira E."/>
            <person name="Grigg M."/>
            <person name="Lorenzi H."/>
            <person name="Galac M."/>
        </authorList>
    </citation>
    <scope>NUCLEOTIDE SEQUENCE [LARGE SCALE GENOMIC DNA]</scope>
    <source>
        <strain evidence="1 2">EAF2021</strain>
    </source>
</reference>
<sequence>MLDFKYGNDCMSTRPSAIQETMHQLNISPDDKLLFGNYNLYTQLLFSYNENEEHNDESIKKLIDILNFFSEIFGSNASATLNILIQCFINDNTILKVRNIYLVSIDERIIIACLSVISNFIYQATEVKDVSCLFVEEVAFKMIGSIDSPVPDISKYTILAVCNLILENQFYNLVPCQKWYEIFVQLIEDLQTCEREDQSEEEETYNSYNSKCLASLRILYALLKNNYDPSKLVNHIEYASSLLIEYETLGSGINDPDIAYFALQVLNTSLSKNTYFNKEQIDQIISLFTPELIQTVAISISENENSLNSTSIIERLINFDIDIAPIFSYSSLKSFSIALSSLSFIIDESSDTTQQNISQIRINLLRLLDTIIRKYKWVPPPEFIYQFANIAENGIFEERKIAILAICNIGYEEISKFPDIYHILIDFLFNNEETIIVPTLNIIRNLLNCQQFVNYILSNQDQLDTLHHFVFNSDSNNIPECQEIILSINMMMDKIIKNSSCS</sequence>
<dbReference type="EMBL" id="JAPFFF010000001">
    <property type="protein sequence ID" value="KAK8898673.1"/>
    <property type="molecule type" value="Genomic_DNA"/>
</dbReference>
<dbReference type="Proteomes" id="UP001470230">
    <property type="component" value="Unassembled WGS sequence"/>
</dbReference>
<gene>
    <name evidence="1" type="ORF">M9Y10_000965</name>
</gene>